<feature type="domain" description="EamA" evidence="2">
    <location>
        <begin position="156"/>
        <end position="283"/>
    </location>
</feature>
<dbReference type="EMBL" id="PIPM01000002">
    <property type="protein sequence ID" value="RUO35815.1"/>
    <property type="molecule type" value="Genomic_DNA"/>
</dbReference>
<feature type="transmembrane region" description="Helical" evidence="1">
    <location>
        <begin position="187"/>
        <end position="205"/>
    </location>
</feature>
<dbReference type="GO" id="GO:0016020">
    <property type="term" value="C:membrane"/>
    <property type="evidence" value="ECO:0007669"/>
    <property type="project" value="InterPro"/>
</dbReference>
<sequence>MSMSPLAAHERIGKGIVFMLLAVLCFALMDVAMKHLAGHMSSMQVAFFRGSMSLPFIVLWLVLAKRMDRVRPRRVGLHVIRGFISIAFLVLTVITLRELPLANAYAIFFVAPLLITLLSVPLLKEKVGIHRYSAVAVGFIGVLIMLNPNAMGFLSYGVIVGLLATLGYALVMVLVRFMHRTETSESLMLFFVLSLSVGCGLLALFDWRPVSLLDVPWLLGLGLSGAVAQYLLTEAYRMAPPSVLSSFEYSAMIWALVLGYMLWGDWPGPWVLVGAAVVIASGIYISHREALRKKDLVDTDQSKLQH</sequence>
<gene>
    <name evidence="3" type="ORF">CWE11_03415</name>
</gene>
<evidence type="ECO:0000313" key="4">
    <source>
        <dbReference type="Proteomes" id="UP000288405"/>
    </source>
</evidence>
<evidence type="ECO:0000259" key="2">
    <source>
        <dbReference type="Pfam" id="PF00892"/>
    </source>
</evidence>
<feature type="transmembrane region" description="Helical" evidence="1">
    <location>
        <begin position="75"/>
        <end position="96"/>
    </location>
</feature>
<feature type="transmembrane region" description="Helical" evidence="1">
    <location>
        <begin position="129"/>
        <end position="147"/>
    </location>
</feature>
<accession>A0A432WPW1</accession>
<dbReference type="Pfam" id="PF00892">
    <property type="entry name" value="EamA"/>
    <property type="match status" value="2"/>
</dbReference>
<feature type="transmembrane region" description="Helical" evidence="1">
    <location>
        <begin position="45"/>
        <end position="63"/>
    </location>
</feature>
<feature type="transmembrane region" description="Helical" evidence="1">
    <location>
        <begin position="12"/>
        <end position="33"/>
    </location>
</feature>
<protein>
    <submittedName>
        <fullName evidence="3">EamA family transporter</fullName>
    </submittedName>
</protein>
<dbReference type="AlphaFoldDB" id="A0A432WPW1"/>
<feature type="domain" description="EamA" evidence="2">
    <location>
        <begin position="14"/>
        <end position="146"/>
    </location>
</feature>
<keyword evidence="1" id="KW-0812">Transmembrane</keyword>
<comment type="caution">
    <text evidence="3">The sequence shown here is derived from an EMBL/GenBank/DDBJ whole genome shotgun (WGS) entry which is preliminary data.</text>
</comment>
<evidence type="ECO:0000313" key="3">
    <source>
        <dbReference type="EMBL" id="RUO35815.1"/>
    </source>
</evidence>
<keyword evidence="1" id="KW-0472">Membrane</keyword>
<dbReference type="SUPFAM" id="SSF103481">
    <property type="entry name" value="Multidrug resistance efflux transporter EmrE"/>
    <property type="match status" value="2"/>
</dbReference>
<keyword evidence="4" id="KW-1185">Reference proteome</keyword>
<organism evidence="3 4">
    <name type="scientific">Aliidiomarina sanyensis</name>
    <dbReference type="NCBI Taxonomy" id="1249555"/>
    <lineage>
        <taxon>Bacteria</taxon>
        <taxon>Pseudomonadati</taxon>
        <taxon>Pseudomonadota</taxon>
        <taxon>Gammaproteobacteria</taxon>
        <taxon>Alteromonadales</taxon>
        <taxon>Idiomarinaceae</taxon>
        <taxon>Aliidiomarina</taxon>
    </lineage>
</organism>
<feature type="transmembrane region" description="Helical" evidence="1">
    <location>
        <begin position="243"/>
        <end position="263"/>
    </location>
</feature>
<keyword evidence="1" id="KW-1133">Transmembrane helix</keyword>
<proteinExistence type="predicted"/>
<feature type="transmembrane region" description="Helical" evidence="1">
    <location>
        <begin position="153"/>
        <end position="175"/>
    </location>
</feature>
<evidence type="ECO:0000256" key="1">
    <source>
        <dbReference type="SAM" id="Phobius"/>
    </source>
</evidence>
<reference evidence="3 4" key="1">
    <citation type="journal article" date="2011" name="Front. Microbiol.">
        <title>Genomic signatures of strain selection and enhancement in Bacillus atrophaeus var. globigii, a historical biowarfare simulant.</title>
        <authorList>
            <person name="Gibbons H.S."/>
            <person name="Broomall S.M."/>
            <person name="McNew L.A."/>
            <person name="Daligault H."/>
            <person name="Chapman C."/>
            <person name="Bruce D."/>
            <person name="Karavis M."/>
            <person name="Krepps M."/>
            <person name="McGregor P.A."/>
            <person name="Hong C."/>
            <person name="Park K.H."/>
            <person name="Akmal A."/>
            <person name="Feldman A."/>
            <person name="Lin J.S."/>
            <person name="Chang W.E."/>
            <person name="Higgs B.W."/>
            <person name="Demirev P."/>
            <person name="Lindquist J."/>
            <person name="Liem A."/>
            <person name="Fochler E."/>
            <person name="Read T.D."/>
            <person name="Tapia R."/>
            <person name="Johnson S."/>
            <person name="Bishop-Lilly K.A."/>
            <person name="Detter C."/>
            <person name="Han C."/>
            <person name="Sozhamannan S."/>
            <person name="Rosenzweig C.N."/>
            <person name="Skowronski E.W."/>
        </authorList>
    </citation>
    <scope>NUCLEOTIDE SEQUENCE [LARGE SCALE GENOMIC DNA]</scope>
    <source>
        <strain evidence="3 4">GYP-17</strain>
    </source>
</reference>
<dbReference type="PANTHER" id="PTHR22911">
    <property type="entry name" value="ACYL-MALONYL CONDENSING ENZYME-RELATED"/>
    <property type="match status" value="1"/>
</dbReference>
<feature type="transmembrane region" description="Helical" evidence="1">
    <location>
        <begin position="217"/>
        <end position="236"/>
    </location>
</feature>
<dbReference type="OrthoDB" id="148351at2"/>
<dbReference type="InterPro" id="IPR000620">
    <property type="entry name" value="EamA_dom"/>
</dbReference>
<dbReference type="PANTHER" id="PTHR22911:SF103">
    <property type="entry name" value="BLR2811 PROTEIN"/>
    <property type="match status" value="1"/>
</dbReference>
<feature type="transmembrane region" description="Helical" evidence="1">
    <location>
        <begin position="102"/>
        <end position="122"/>
    </location>
</feature>
<feature type="transmembrane region" description="Helical" evidence="1">
    <location>
        <begin position="269"/>
        <end position="286"/>
    </location>
</feature>
<name>A0A432WPW1_9GAMM</name>
<dbReference type="Proteomes" id="UP000288405">
    <property type="component" value="Unassembled WGS sequence"/>
</dbReference>
<dbReference type="Gene3D" id="1.10.3730.20">
    <property type="match status" value="1"/>
</dbReference>
<dbReference type="InterPro" id="IPR037185">
    <property type="entry name" value="EmrE-like"/>
</dbReference>